<dbReference type="eggNOG" id="COG2983">
    <property type="taxonomic scope" value="Bacteria"/>
</dbReference>
<dbReference type="InterPro" id="IPR008228">
    <property type="entry name" value="UCP006173"/>
</dbReference>
<dbReference type="Proteomes" id="UP000027190">
    <property type="component" value="Unassembled WGS sequence"/>
</dbReference>
<dbReference type="InterPro" id="IPR005358">
    <property type="entry name" value="Puta_zinc/iron-chelating_dom"/>
</dbReference>
<dbReference type="PATRIC" id="fig|1280947.3.peg.2288"/>
<sequence length="154" mass="17664">MVRAAGMTAPFWKTKTLHEMNPQEWESLCDGCGKCCLLKLEDEDTGEIAYTKLHCKLLDGTTCQCTNYVNRKSIVEDCVKLTPAGIEEINWMPKTCAYRLVMDGKDLPDWHHLVCGDRERVHTTGNSVRGKTVSEDTVFEDDMEDWIVEWDEEE</sequence>
<protein>
    <recommendedName>
        <fullName evidence="1">UPF0260 protein HY30_05520</fullName>
    </recommendedName>
</protein>
<dbReference type="AlphaFoldDB" id="A0A062UH56"/>
<dbReference type="NCBIfam" id="NF003501">
    <property type="entry name" value="PRK05170.1-5"/>
    <property type="match status" value="1"/>
</dbReference>
<evidence type="ECO:0000313" key="2">
    <source>
        <dbReference type="EMBL" id="KCZ57637.1"/>
    </source>
</evidence>
<dbReference type="Pfam" id="PF03692">
    <property type="entry name" value="CxxCxxCC"/>
    <property type="match status" value="1"/>
</dbReference>
<organism evidence="2 3">
    <name type="scientific">Hyphomonas chukchiensis</name>
    <dbReference type="NCBI Taxonomy" id="1280947"/>
    <lineage>
        <taxon>Bacteria</taxon>
        <taxon>Pseudomonadati</taxon>
        <taxon>Pseudomonadota</taxon>
        <taxon>Alphaproteobacteria</taxon>
        <taxon>Hyphomonadales</taxon>
        <taxon>Hyphomonadaceae</taxon>
        <taxon>Hyphomonas</taxon>
    </lineage>
</organism>
<dbReference type="HAMAP" id="MF_00676">
    <property type="entry name" value="UPF0260"/>
    <property type="match status" value="1"/>
</dbReference>
<dbReference type="PIRSF" id="PIRSF006173">
    <property type="entry name" value="UCP006173"/>
    <property type="match status" value="1"/>
</dbReference>
<comment type="similarity">
    <text evidence="1">Belongs to the UPF0260 family.</text>
</comment>
<dbReference type="NCBIfam" id="NF003507">
    <property type="entry name" value="PRK05170.2-5"/>
    <property type="match status" value="1"/>
</dbReference>
<dbReference type="EMBL" id="AWFG01000030">
    <property type="protein sequence ID" value="KCZ57637.1"/>
    <property type="molecule type" value="Genomic_DNA"/>
</dbReference>
<evidence type="ECO:0000256" key="1">
    <source>
        <dbReference type="HAMAP-Rule" id="MF_00676"/>
    </source>
</evidence>
<reference evidence="2 3" key="1">
    <citation type="journal article" date="2014" name="Antonie Van Leeuwenhoek">
        <title>Hyphomonas beringensis sp. nov. and Hyphomonas chukchiensis sp. nov., isolated from surface seawater of the Bering Sea and Chukchi Sea.</title>
        <authorList>
            <person name="Li C."/>
            <person name="Lai Q."/>
            <person name="Li G."/>
            <person name="Dong C."/>
            <person name="Wang J."/>
            <person name="Liao Y."/>
            <person name="Shao Z."/>
        </authorList>
    </citation>
    <scope>NUCLEOTIDE SEQUENCE [LARGE SCALE GENOMIC DNA]</scope>
    <source>
        <strain evidence="2 3">BH-BN04-4</strain>
    </source>
</reference>
<name>A0A062UH56_9PROT</name>
<gene>
    <name evidence="2" type="ORF">HY30_05520</name>
</gene>
<keyword evidence="3" id="KW-1185">Reference proteome</keyword>
<accession>A0A062UH56</accession>
<dbReference type="STRING" id="1280947.HY30_05520"/>
<evidence type="ECO:0000313" key="3">
    <source>
        <dbReference type="Proteomes" id="UP000027190"/>
    </source>
</evidence>
<comment type="caution">
    <text evidence="2">The sequence shown here is derived from an EMBL/GenBank/DDBJ whole genome shotgun (WGS) entry which is preliminary data.</text>
</comment>
<proteinExistence type="inferred from homology"/>
<dbReference type="RefSeq" id="WP_241765708.1">
    <property type="nucleotide sequence ID" value="NZ_AWFG01000030.1"/>
</dbReference>
<dbReference type="PANTHER" id="PTHR37421">
    <property type="entry name" value="UPF0260 PROTEIN YCGN"/>
    <property type="match status" value="1"/>
</dbReference>
<dbReference type="PANTHER" id="PTHR37421:SF1">
    <property type="entry name" value="UPF0260 PROTEIN YCGN"/>
    <property type="match status" value="1"/>
</dbReference>